<evidence type="ECO:0000256" key="1">
    <source>
        <dbReference type="ARBA" id="ARBA00023015"/>
    </source>
</evidence>
<feature type="domain" description="Tetracyclin repressor-like C-terminal" evidence="3">
    <location>
        <begin position="6"/>
        <end position="53"/>
    </location>
</feature>
<dbReference type="Gene3D" id="1.10.357.10">
    <property type="entry name" value="Tetracycline Repressor, domain 2"/>
    <property type="match status" value="1"/>
</dbReference>
<evidence type="ECO:0000313" key="4">
    <source>
        <dbReference type="EMBL" id="MBB4936802.1"/>
    </source>
</evidence>
<comment type="caution">
    <text evidence="4">The sequence shown here is derived from an EMBL/GenBank/DDBJ whole genome shotgun (WGS) entry which is preliminary data.</text>
</comment>
<dbReference type="Proteomes" id="UP000534286">
    <property type="component" value="Unassembled WGS sequence"/>
</dbReference>
<dbReference type="InterPro" id="IPR011075">
    <property type="entry name" value="TetR_C"/>
</dbReference>
<organism evidence="4 5">
    <name type="scientific">Streptosporangium album</name>
    <dbReference type="NCBI Taxonomy" id="47479"/>
    <lineage>
        <taxon>Bacteria</taxon>
        <taxon>Bacillati</taxon>
        <taxon>Actinomycetota</taxon>
        <taxon>Actinomycetes</taxon>
        <taxon>Streptosporangiales</taxon>
        <taxon>Streptosporangiaceae</taxon>
        <taxon>Streptosporangium</taxon>
    </lineage>
</organism>
<dbReference type="AlphaFoldDB" id="A0A7W7RS05"/>
<sequence>MALGVAAVEAGELPDETDADQLAFELNGVALAAGQAIQLHHDPEAPTRAHRAITRLLSR</sequence>
<evidence type="ECO:0000256" key="2">
    <source>
        <dbReference type="ARBA" id="ARBA00023163"/>
    </source>
</evidence>
<keyword evidence="2" id="KW-0804">Transcription</keyword>
<dbReference type="EMBL" id="JACHJU010000001">
    <property type="protein sequence ID" value="MBB4936802.1"/>
    <property type="molecule type" value="Genomic_DNA"/>
</dbReference>
<dbReference type="RefSeq" id="WP_221465271.1">
    <property type="nucleotide sequence ID" value="NZ_BAABEK010000069.1"/>
</dbReference>
<reference evidence="4 5" key="1">
    <citation type="submission" date="2020-08" db="EMBL/GenBank/DDBJ databases">
        <title>Sequencing the genomes of 1000 actinobacteria strains.</title>
        <authorList>
            <person name="Klenk H.-P."/>
        </authorList>
    </citation>
    <scope>NUCLEOTIDE SEQUENCE [LARGE SCALE GENOMIC DNA]</scope>
    <source>
        <strain evidence="4 5">DSM 43023</strain>
    </source>
</reference>
<accession>A0A7W7RS05</accession>
<protein>
    <recommendedName>
        <fullName evidence="3">Tetracyclin repressor-like C-terminal domain-containing protein</fullName>
    </recommendedName>
</protein>
<keyword evidence="5" id="KW-1185">Reference proteome</keyword>
<proteinExistence type="predicted"/>
<dbReference type="Pfam" id="PF16925">
    <property type="entry name" value="TetR_C_13"/>
    <property type="match status" value="1"/>
</dbReference>
<keyword evidence="1" id="KW-0805">Transcription regulation</keyword>
<evidence type="ECO:0000313" key="5">
    <source>
        <dbReference type="Proteomes" id="UP000534286"/>
    </source>
</evidence>
<gene>
    <name evidence="4" type="ORF">FHR32_001107</name>
</gene>
<dbReference type="InterPro" id="IPR036271">
    <property type="entry name" value="Tet_transcr_reg_TetR-rel_C_sf"/>
</dbReference>
<dbReference type="SUPFAM" id="SSF48498">
    <property type="entry name" value="Tetracyclin repressor-like, C-terminal domain"/>
    <property type="match status" value="1"/>
</dbReference>
<evidence type="ECO:0000259" key="3">
    <source>
        <dbReference type="Pfam" id="PF16925"/>
    </source>
</evidence>
<name>A0A7W7RS05_9ACTN</name>